<keyword evidence="4" id="KW-0238">DNA-binding</keyword>
<comment type="subcellular location">
    <subcellularLocation>
        <location evidence="1">Nucleus</location>
    </subcellularLocation>
</comment>
<dbReference type="InterPro" id="IPR038765">
    <property type="entry name" value="Papain-like_cys_pep_sf"/>
</dbReference>
<evidence type="ECO:0000259" key="8">
    <source>
        <dbReference type="SMART" id="SM01030"/>
    </source>
</evidence>
<evidence type="ECO:0000256" key="5">
    <source>
        <dbReference type="ARBA" id="ARBA00023204"/>
    </source>
</evidence>
<feature type="domain" description="Rad4 beta-hairpin" evidence="9">
    <location>
        <begin position="906"/>
        <end position="962"/>
    </location>
</feature>
<proteinExistence type="inferred from homology"/>
<dbReference type="Pfam" id="PF10405">
    <property type="entry name" value="BHD_3"/>
    <property type="match status" value="1"/>
</dbReference>
<feature type="compositionally biased region" description="Acidic residues" evidence="7">
    <location>
        <begin position="132"/>
        <end position="141"/>
    </location>
</feature>
<accession>A0A182F7Z2</accession>
<dbReference type="GO" id="GO:0000111">
    <property type="term" value="C:nucleotide-excision repair factor 2 complex"/>
    <property type="evidence" value="ECO:0007669"/>
    <property type="project" value="TreeGrafter"/>
</dbReference>
<sequence length="1088" mass="123789">KISSKQHPGTFCPASFVVSSNYLHNESRYKVLKRAMDTEEKIYDEVEQEDSSAADFSASEDEWTPEQTKEPAKKPVETKKAKGKPPATAKKPVIPAGPVRVSRRIAAKKGVELPEDTNEHVAAPQLELANESTDEETDEEEKKETKRKAKRKSSTAKRAPAKRQTQKCSIEDEPIKLTTFTVEQLYRKYRPDLSHPAIAPAQPSTSKAASKAAKQPKTKDGDDLDSESSGDDYLVDPSELDLSSDFFRPTKQEREQRQAVDLFFDCNAGVELTDSEDEEADGVPSASKRTAEPKPVKDTDVELGMKLLQQVNQSTEALAQIKRIKETQTNASASAPAKKHAASNSTHGKMDPKLENSHRDDIASILHVGEKLAKHCGKSLVSGIGGRSDFVAVPSLERSAKPKDIEITLKPAVTTDAKGKKRTFDVLSALKRFMNREKRNSQIHLHKLSLLCWIGHGTYVNNELRKPSLMRFAQKKLLPGAMSHATRPNGLTNLRYFQELTRYFRRTVLLKDETMFYRQRRHPTVAKFLIFAIAKRAAYCKRDYILLFVLMLRSLGVYCRLVLSPPVPPKTVPPGQLYKMSPRTGRELAMERQLLYDFREAPADSMVHMAKEKLRAQIAKQSDRKGGASEGARKRKLAVGFSIPQLDGGADDIRRGTESGGSKEKKLRLMSGSFLKGESNRSKTVAPQRPLAVLAVDPLEEVRRRRARILEAYRARAAKLLASKKKQAENRKAEDSGKKIKANEKGKLGVDYWVEVFCEHEDKWITIDVLNGSVYNLEDIVKQATQPIAYVLAWNNDGSVKDVSPRYISRFGSIKGKLRIEDEWLERALKPYRGQRTKRDIIEDIKFDRLLNKRPFPEQIAEYRNHPKYAIERFLRRNEAIYPPDAPIVSRIRGEPIYLRSCIYTLQSRDGWLRQAKTVRMHEQPYKVVSARAKYDRVLGTSVTGQTVELFGEWQVEDYVPPVAKDGLVPRTAYGNVDLFKPCMLPKGTVHLQLPGLNRICRRLRIDCAQAITGFEYRSGGCQAVYDGFVVCEEFRERLLDEWYQEQVELERKEQERRRERIHANWRRLIVGLRIRKKLKDRYNFDNM</sequence>
<dbReference type="InterPro" id="IPR018328">
    <property type="entry name" value="Rad4_beta-hairpin_dom3"/>
</dbReference>
<dbReference type="SMART" id="SM01030">
    <property type="entry name" value="BHD_1"/>
    <property type="match status" value="1"/>
</dbReference>
<dbReference type="InterPro" id="IPR018026">
    <property type="entry name" value="DNA_repair_Rad4-like"/>
</dbReference>
<reference evidence="11" key="2">
    <citation type="submission" date="2022-08" db="UniProtKB">
        <authorList>
            <consortium name="EnsemblMetazoa"/>
        </authorList>
    </citation>
    <scope>IDENTIFICATION</scope>
    <source>
        <strain evidence="11">STECLA/ALBI9_A</strain>
    </source>
</reference>
<evidence type="ECO:0000259" key="9">
    <source>
        <dbReference type="SMART" id="SM01031"/>
    </source>
</evidence>
<evidence type="ECO:0000256" key="3">
    <source>
        <dbReference type="ARBA" id="ARBA00022763"/>
    </source>
</evidence>
<dbReference type="Gene3D" id="3.90.260.10">
    <property type="entry name" value="Transglutaminase-like"/>
    <property type="match status" value="1"/>
</dbReference>
<dbReference type="InterPro" id="IPR018327">
    <property type="entry name" value="BHD_2"/>
</dbReference>
<dbReference type="SMART" id="SM01032">
    <property type="entry name" value="BHD_3"/>
    <property type="match status" value="1"/>
</dbReference>
<feature type="region of interest" description="Disordered" evidence="7">
    <location>
        <begin position="273"/>
        <end position="297"/>
    </location>
</feature>
<dbReference type="InterPro" id="IPR042488">
    <property type="entry name" value="Rad4_BHD3_sf"/>
</dbReference>
<dbReference type="EnsemblMetazoa" id="AALB002614-RA">
    <property type="protein sequence ID" value="AALB002614-PA"/>
    <property type="gene ID" value="AALB002614"/>
</dbReference>
<keyword evidence="6" id="KW-0539">Nucleus</keyword>
<evidence type="ECO:0000256" key="2">
    <source>
        <dbReference type="ARBA" id="ARBA00009525"/>
    </source>
</evidence>
<dbReference type="InterPro" id="IPR018326">
    <property type="entry name" value="Rad4_beta-hairpin_dom1"/>
</dbReference>
<evidence type="ECO:0000313" key="12">
    <source>
        <dbReference type="Proteomes" id="UP000069272"/>
    </source>
</evidence>
<dbReference type="Pfam" id="PF03835">
    <property type="entry name" value="Rad4"/>
    <property type="match status" value="1"/>
</dbReference>
<feature type="compositionally biased region" description="Acidic residues" evidence="7">
    <location>
        <begin position="222"/>
        <end position="234"/>
    </location>
</feature>
<evidence type="ECO:0000259" key="10">
    <source>
        <dbReference type="SMART" id="SM01032"/>
    </source>
</evidence>
<dbReference type="Gene3D" id="3.30.70.2460">
    <property type="entry name" value="Rad4, beta-hairpin domain BHD3"/>
    <property type="match status" value="1"/>
</dbReference>
<dbReference type="GO" id="GO:0005737">
    <property type="term" value="C:cytoplasm"/>
    <property type="evidence" value="ECO:0007669"/>
    <property type="project" value="TreeGrafter"/>
</dbReference>
<dbReference type="Proteomes" id="UP000069272">
    <property type="component" value="Chromosome 2R"/>
</dbReference>
<feature type="compositionally biased region" description="Basic residues" evidence="7">
    <location>
        <begin position="145"/>
        <end position="165"/>
    </location>
</feature>
<dbReference type="Pfam" id="PF10403">
    <property type="entry name" value="BHD_1"/>
    <property type="match status" value="1"/>
</dbReference>
<evidence type="ECO:0000256" key="7">
    <source>
        <dbReference type="SAM" id="MobiDB-lite"/>
    </source>
</evidence>
<dbReference type="InterPro" id="IPR036985">
    <property type="entry name" value="Transglutaminase-like_sf"/>
</dbReference>
<dbReference type="PANTHER" id="PTHR12135">
    <property type="entry name" value="DNA REPAIR PROTEIN XP-C / RAD4"/>
    <property type="match status" value="1"/>
</dbReference>
<organism evidence="11 12">
    <name type="scientific">Anopheles albimanus</name>
    <name type="common">New world malaria mosquito</name>
    <dbReference type="NCBI Taxonomy" id="7167"/>
    <lineage>
        <taxon>Eukaryota</taxon>
        <taxon>Metazoa</taxon>
        <taxon>Ecdysozoa</taxon>
        <taxon>Arthropoda</taxon>
        <taxon>Hexapoda</taxon>
        <taxon>Insecta</taxon>
        <taxon>Pterygota</taxon>
        <taxon>Neoptera</taxon>
        <taxon>Endopterygota</taxon>
        <taxon>Diptera</taxon>
        <taxon>Nematocera</taxon>
        <taxon>Culicoidea</taxon>
        <taxon>Culicidae</taxon>
        <taxon>Anophelinae</taxon>
        <taxon>Anopheles</taxon>
    </lineage>
</organism>
<feature type="compositionally biased region" description="Basic and acidic residues" evidence="7">
    <location>
        <begin position="67"/>
        <end position="80"/>
    </location>
</feature>
<evidence type="ECO:0008006" key="13">
    <source>
        <dbReference type="Google" id="ProtNLM"/>
    </source>
</evidence>
<evidence type="ECO:0000256" key="1">
    <source>
        <dbReference type="ARBA" id="ARBA00004123"/>
    </source>
</evidence>
<dbReference type="FunFam" id="3.30.70.2460:FF:000001">
    <property type="entry name" value="DNA repair protein Rad4 family"/>
    <property type="match status" value="1"/>
</dbReference>
<dbReference type="InterPro" id="IPR018325">
    <property type="entry name" value="Rad4/PNGase_transGLS-fold"/>
</dbReference>
<dbReference type="SUPFAM" id="SSF54001">
    <property type="entry name" value="Cysteine proteinases"/>
    <property type="match status" value="1"/>
</dbReference>
<evidence type="ECO:0000256" key="4">
    <source>
        <dbReference type="ARBA" id="ARBA00023125"/>
    </source>
</evidence>
<dbReference type="VEuPathDB" id="VectorBase:AALB20_036249"/>
<feature type="compositionally biased region" description="Basic and acidic residues" evidence="7">
    <location>
        <begin position="248"/>
        <end position="258"/>
    </location>
</feature>
<name>A0A182F7Z2_ANOAL</name>
<feature type="compositionally biased region" description="Acidic residues" evidence="7">
    <location>
        <begin position="45"/>
        <end position="64"/>
    </location>
</feature>
<dbReference type="STRING" id="7167.A0A182F7Z2"/>
<dbReference type="GO" id="GO:0003684">
    <property type="term" value="F:damaged DNA binding"/>
    <property type="evidence" value="ECO:0007669"/>
    <property type="project" value="InterPro"/>
</dbReference>
<protein>
    <recommendedName>
        <fullName evidence="13">Rad4 beta-hairpin domain-containing protein</fullName>
    </recommendedName>
</protein>
<reference evidence="11 12" key="1">
    <citation type="journal article" date="2017" name="G3 (Bethesda)">
        <title>The Physical Genome Mapping of Anopheles albimanus Corrected Scaffold Misassemblies and Identified Interarm Rearrangements in Genus Anopheles.</title>
        <authorList>
            <person name="Artemov G.N."/>
            <person name="Peery A.N."/>
            <person name="Jiang X."/>
            <person name="Tu Z."/>
            <person name="Stegniy V.N."/>
            <person name="Sharakhova M.V."/>
            <person name="Sharakhov I.V."/>
        </authorList>
    </citation>
    <scope>NUCLEOTIDE SEQUENCE [LARGE SCALE GENOMIC DNA]</scope>
    <source>
        <strain evidence="11 12">ALBI9_A</strain>
    </source>
</reference>
<comment type="similarity">
    <text evidence="2">Belongs to the XPC family.</text>
</comment>
<keyword evidence="3" id="KW-0227">DNA damage</keyword>
<feature type="domain" description="Rad4 beta-hairpin" evidence="8">
    <location>
        <begin position="852"/>
        <end position="904"/>
    </location>
</feature>
<dbReference type="Gene3D" id="2.20.20.110">
    <property type="entry name" value="Rad4, beta-hairpin domain BHD1"/>
    <property type="match status" value="1"/>
</dbReference>
<feature type="region of interest" description="Disordered" evidence="7">
    <location>
        <begin position="193"/>
        <end position="258"/>
    </location>
</feature>
<dbReference type="GO" id="GO:0006298">
    <property type="term" value="P:mismatch repair"/>
    <property type="evidence" value="ECO:0007669"/>
    <property type="project" value="TreeGrafter"/>
</dbReference>
<dbReference type="InterPro" id="IPR004583">
    <property type="entry name" value="DNA_repair_Rad4"/>
</dbReference>
<dbReference type="GO" id="GO:0006289">
    <property type="term" value="P:nucleotide-excision repair"/>
    <property type="evidence" value="ECO:0007669"/>
    <property type="project" value="InterPro"/>
</dbReference>
<feature type="domain" description="Rad4 beta-hairpin" evidence="10">
    <location>
        <begin position="969"/>
        <end position="1043"/>
    </location>
</feature>
<dbReference type="SMART" id="SM01031">
    <property type="entry name" value="BHD_2"/>
    <property type="match status" value="1"/>
</dbReference>
<evidence type="ECO:0000313" key="11">
    <source>
        <dbReference type="EnsemblMetazoa" id="AALB002614-PA"/>
    </source>
</evidence>
<keyword evidence="5" id="KW-0234">DNA repair</keyword>
<dbReference type="AlphaFoldDB" id="A0A182F7Z2"/>
<evidence type="ECO:0000256" key="6">
    <source>
        <dbReference type="ARBA" id="ARBA00023242"/>
    </source>
</evidence>
<dbReference type="Pfam" id="PF10404">
    <property type="entry name" value="BHD_2"/>
    <property type="match status" value="1"/>
</dbReference>
<dbReference type="PANTHER" id="PTHR12135:SF0">
    <property type="entry name" value="DNA REPAIR PROTEIN COMPLEMENTING XP-C CELLS"/>
    <property type="match status" value="1"/>
</dbReference>
<dbReference type="GO" id="GO:0071942">
    <property type="term" value="C:XPC complex"/>
    <property type="evidence" value="ECO:0007669"/>
    <property type="project" value="TreeGrafter"/>
</dbReference>
<feature type="region of interest" description="Disordered" evidence="7">
    <location>
        <begin position="327"/>
        <end position="356"/>
    </location>
</feature>
<dbReference type="VEuPathDB" id="VectorBase:AALB002614"/>
<feature type="region of interest" description="Disordered" evidence="7">
    <location>
        <begin position="42"/>
        <end position="174"/>
    </location>
</feature>
<dbReference type="GO" id="GO:0003697">
    <property type="term" value="F:single-stranded DNA binding"/>
    <property type="evidence" value="ECO:0007669"/>
    <property type="project" value="TreeGrafter"/>
</dbReference>
<dbReference type="NCBIfam" id="TIGR00605">
    <property type="entry name" value="rad4"/>
    <property type="match status" value="1"/>
</dbReference>
<feature type="compositionally biased region" description="Low complexity" evidence="7">
    <location>
        <begin position="199"/>
        <end position="215"/>
    </location>
</feature>
<keyword evidence="12" id="KW-1185">Reference proteome</keyword>